<feature type="transmembrane region" description="Helical" evidence="2">
    <location>
        <begin position="277"/>
        <end position="297"/>
    </location>
</feature>
<feature type="transmembrane region" description="Helical" evidence="2">
    <location>
        <begin position="309"/>
        <end position="332"/>
    </location>
</feature>
<feature type="domain" description="GST N-terminal" evidence="3">
    <location>
        <begin position="590"/>
        <end position="668"/>
    </location>
</feature>
<keyword evidence="5" id="KW-0407">Ion channel</keyword>
<dbReference type="EMBL" id="BEYU01000025">
    <property type="protein sequence ID" value="GBG26881.1"/>
    <property type="molecule type" value="Genomic_DNA"/>
</dbReference>
<accession>A0A2R5GF62</accession>
<keyword evidence="5" id="KW-0406">Ion transport</keyword>
<sequence>MGASSSSARDEEAARSRKGVYDGGSDAEHGASFARTGRAGSGRDHLLGSESTLVHDPGEEDRTRNNDNNGNDDDVDDDGNGETEEREEEEDEEEEGDGDNKGEEENKEDNALVEDGGELPLRTTSMRRRKKKKDEIYREESVENCPRSASEVNFGTLEGIQRDQPRRNHTHAIGMSLADWRRFRVERLRKKHKHSYKQRKYLPDHIESGKRKKRSALHGTGASKWYEAKNWYYVLLDWSWAFVFFLSALSYLLMCLLWSLVSWILSDEIECESGEDIFIPGTFGSAFVFATSNILTLGYGPCLPGSYGLYVLSCVQQFAGIMLNVIVLSVVVSKFQIPKPDIVFSKKALVTTRDGEPTLLIRVGNRRVNLVYETRVSVNLLRFHETTEGENFVGYDTLETSFPPIVTAVATIIHKIDEQSPLRRFLLDPEEMANIVLSVSFSGHDSVYNDLLVCTTQYRGTDLELGGILFGNMMERRPGGKGIRANFDKFDGVEAAVGVTHERLMEALHALEDSDDDEVEDLHQLQARRASKSQARRLASGLRSQGRSTRVGRIQGRDTTLRNDATHAAVVTTLPDDPLVGTVYLCYGCIRIKNYLARMCPYSRMVYMFLIVAGIPHQVIDIDWNAKPSWFTEAVPTGRTPTIYYEGKWTHNSRDIMRYLHRKFPAQAKRANRTHDLPVATWSFFDVLERHVHLVIFSSPEKMREMLAMNPEEARGKIVLNIKAAGAGNMDEVLGSDQSRLKRLRQQRKVKERPPANGSRAFLCIGVGHRGDRLVRNCPSSQKVEMVMRALGIPHSTVLVDAADPPTWVGPDQVPMLLGPGPDERVTVGDKAILDVLHELYRADFDRLPRRTSYADVFRICEELEAATDAYMMRPDGSGVEPQRNEVDAKCLATLLNVLQPLETILAENEATDNTREDTKAQTVTLTWYPFLSGAREVGLDDLILAPHLHYCLERVLRPMAGFCAERHGLSRLQRYVTAMARTALMRETSETEGATPFYVLNAAAHYERKFPAWQPLRCRSTVARKAAEEDMVTTLMSSYGKDTICVAADGSVSVKGGMAGPSFEMNKVYLAIGCVHRDEFLTKVCPFSRVVEMVAIEAGVPHHTVKIDLLDKPAWFTEASSTGKCPSIYWNGVWTNESQIVLNTMQRLFTQRYATLDKPLRLEGVSRVDGCAEMALFNACDAICEAYLKAKTNDPTRAAKRREMCELLGAMETQLADSGGPFLLGPTCAVADVALVTSIWRIVKVCCAWFHGFELTAEGFPRVNAWVDQFSRRESFKRSMPEFAEPFLILFTAKFHGDAQDVEHSPLQVTALVRQNERDAVAKLRLQEFGSLAHREGQNMLHLAQMESILKVLDDLLAELEASSLGEYLCGEEMGLADILVFSHLFFIEMGVQCVHQVSLLDRGFPHVRNFVKIIVEDVRFRELFSPAFKELLRIHFADRLSDRFPFLKLAREEREHLEFAAVELVTAHKKKVRRKSVSKQESRKPSALRWEGQSVSSLTSESQSSSGGSTSTGDIEDLLFCI</sequence>
<dbReference type="InterPro" id="IPR050983">
    <property type="entry name" value="GST_Omega/HSP26"/>
</dbReference>
<dbReference type="InterPro" id="IPR041647">
    <property type="entry name" value="IRK_C"/>
</dbReference>
<evidence type="ECO:0000259" key="3">
    <source>
        <dbReference type="PROSITE" id="PS50404"/>
    </source>
</evidence>
<dbReference type="InterPro" id="IPR010987">
    <property type="entry name" value="Glutathione-S-Trfase_C-like"/>
</dbReference>
<dbReference type="Gene3D" id="1.10.287.70">
    <property type="match status" value="1"/>
</dbReference>
<feature type="compositionally biased region" description="Basic and acidic residues" evidence="1">
    <location>
        <begin position="98"/>
        <end position="110"/>
    </location>
</feature>
<reference evidence="5 6" key="1">
    <citation type="submission" date="2017-12" db="EMBL/GenBank/DDBJ databases">
        <title>Sequencing, de novo assembly and annotation of complete genome of a new Thraustochytrid species, strain FCC1311.</title>
        <authorList>
            <person name="Sedici K."/>
            <person name="Godart F."/>
            <person name="Aiese Cigliano R."/>
            <person name="Sanseverino W."/>
            <person name="Barakat M."/>
            <person name="Ortet P."/>
            <person name="Marechal E."/>
            <person name="Cagnac O."/>
            <person name="Amato A."/>
        </authorList>
    </citation>
    <scope>NUCLEOTIDE SEQUENCE [LARGE SCALE GENOMIC DNA]</scope>
</reference>
<dbReference type="CDD" id="cd00570">
    <property type="entry name" value="GST_N_family"/>
    <property type="match status" value="2"/>
</dbReference>
<dbReference type="InterPro" id="IPR013518">
    <property type="entry name" value="K_chnl_inward-rec_Kir_cyto"/>
</dbReference>
<dbReference type="PANTHER" id="PTHR43968:SF6">
    <property type="entry name" value="GLUTATHIONE S-TRANSFERASE OMEGA"/>
    <property type="match status" value="1"/>
</dbReference>
<evidence type="ECO:0000313" key="5">
    <source>
        <dbReference type="EMBL" id="GBG26881.1"/>
    </source>
</evidence>
<keyword evidence="2" id="KW-0812">Transmembrane</keyword>
<dbReference type="PROSITE" id="PS50404">
    <property type="entry name" value="GST_NTER"/>
    <property type="match status" value="1"/>
</dbReference>
<dbReference type="PANTHER" id="PTHR43968">
    <property type="match status" value="1"/>
</dbReference>
<feature type="compositionally biased region" description="Acidic residues" evidence="1">
    <location>
        <begin position="70"/>
        <end position="97"/>
    </location>
</feature>
<dbReference type="InterPro" id="IPR036249">
    <property type="entry name" value="Thioredoxin-like_sf"/>
</dbReference>
<dbReference type="Pfam" id="PF13409">
    <property type="entry name" value="GST_N_2"/>
    <property type="match status" value="2"/>
</dbReference>
<dbReference type="Gene3D" id="1.20.1050.10">
    <property type="match status" value="2"/>
</dbReference>
<dbReference type="GO" id="GO:0005737">
    <property type="term" value="C:cytoplasm"/>
    <property type="evidence" value="ECO:0007669"/>
    <property type="project" value="TreeGrafter"/>
</dbReference>
<dbReference type="InParanoid" id="A0A2R5GF62"/>
<dbReference type="SUPFAM" id="SSF52833">
    <property type="entry name" value="Thioredoxin-like"/>
    <property type="match status" value="2"/>
</dbReference>
<feature type="domain" description="GST C-terminal" evidence="4">
    <location>
        <begin position="1307"/>
        <end position="1448"/>
    </location>
</feature>
<feature type="domain" description="GST C-terminal" evidence="4">
    <location>
        <begin position="1144"/>
        <end position="1288"/>
    </location>
</feature>
<dbReference type="OrthoDB" id="195517at2759"/>
<name>A0A2R5GF62_9STRA</name>
<proteinExistence type="predicted"/>
<dbReference type="InterPro" id="IPR036282">
    <property type="entry name" value="Glutathione-S-Trfase_C_sf"/>
</dbReference>
<dbReference type="InterPro" id="IPR014756">
    <property type="entry name" value="Ig_E-set"/>
</dbReference>
<dbReference type="Proteomes" id="UP000241890">
    <property type="component" value="Unassembled WGS sequence"/>
</dbReference>
<keyword evidence="2" id="KW-0472">Membrane</keyword>
<feature type="region of interest" description="Disordered" evidence="1">
    <location>
        <begin position="1477"/>
        <end position="1515"/>
    </location>
</feature>
<evidence type="ECO:0000259" key="4">
    <source>
        <dbReference type="PROSITE" id="PS50405"/>
    </source>
</evidence>
<keyword evidence="2" id="KW-1133">Transmembrane helix</keyword>
<dbReference type="GO" id="GO:0034220">
    <property type="term" value="P:monoatomic ion transmembrane transport"/>
    <property type="evidence" value="ECO:0007669"/>
    <property type="project" value="UniProtKB-KW"/>
</dbReference>
<dbReference type="Gene3D" id="3.40.30.10">
    <property type="entry name" value="Glutaredoxin"/>
    <property type="match status" value="2"/>
</dbReference>
<feature type="compositionally biased region" description="Basic and acidic residues" evidence="1">
    <location>
        <begin position="56"/>
        <end position="65"/>
    </location>
</feature>
<dbReference type="Gene3D" id="2.60.40.1400">
    <property type="entry name" value="G protein-activated inward rectifier potassium channel 1"/>
    <property type="match status" value="1"/>
</dbReference>
<feature type="transmembrane region" description="Helical" evidence="2">
    <location>
        <begin position="238"/>
        <end position="265"/>
    </location>
</feature>
<dbReference type="Pfam" id="PF00043">
    <property type="entry name" value="GST_C"/>
    <property type="match status" value="1"/>
</dbReference>
<dbReference type="Pfam" id="PF13410">
    <property type="entry name" value="GST_C_2"/>
    <property type="match status" value="1"/>
</dbReference>
<dbReference type="InterPro" id="IPR004045">
    <property type="entry name" value="Glutathione_S-Trfase_N"/>
</dbReference>
<protein>
    <submittedName>
        <fullName evidence="5">Inward rectifier potassium channel 2</fullName>
    </submittedName>
</protein>
<feature type="region of interest" description="Disordered" evidence="1">
    <location>
        <begin position="1"/>
        <end position="136"/>
    </location>
</feature>
<dbReference type="CDD" id="cd00299">
    <property type="entry name" value="GST_C_family"/>
    <property type="match status" value="1"/>
</dbReference>
<evidence type="ECO:0000256" key="2">
    <source>
        <dbReference type="SAM" id="Phobius"/>
    </source>
</evidence>
<feature type="compositionally biased region" description="Low complexity" evidence="1">
    <location>
        <begin position="1493"/>
        <end position="1515"/>
    </location>
</feature>
<evidence type="ECO:0000313" key="6">
    <source>
        <dbReference type="Proteomes" id="UP000241890"/>
    </source>
</evidence>
<dbReference type="PROSITE" id="PS50405">
    <property type="entry name" value="GST_CTER"/>
    <property type="match status" value="2"/>
</dbReference>
<comment type="caution">
    <text evidence="5">The sequence shown here is derived from an EMBL/GenBank/DDBJ whole genome shotgun (WGS) entry which is preliminary data.</text>
</comment>
<organism evidence="5 6">
    <name type="scientific">Hondaea fermentalgiana</name>
    <dbReference type="NCBI Taxonomy" id="2315210"/>
    <lineage>
        <taxon>Eukaryota</taxon>
        <taxon>Sar</taxon>
        <taxon>Stramenopiles</taxon>
        <taxon>Bigyra</taxon>
        <taxon>Labyrinthulomycetes</taxon>
        <taxon>Thraustochytrida</taxon>
        <taxon>Thraustochytriidae</taxon>
        <taxon>Hondaea</taxon>
    </lineage>
</organism>
<gene>
    <name evidence="5" type="ORF">FCC1311_031032</name>
</gene>
<evidence type="ECO:0000256" key="1">
    <source>
        <dbReference type="SAM" id="MobiDB-lite"/>
    </source>
</evidence>
<dbReference type="SUPFAM" id="SSF81296">
    <property type="entry name" value="E set domains"/>
    <property type="match status" value="1"/>
</dbReference>
<keyword evidence="6" id="KW-1185">Reference proteome</keyword>
<keyword evidence="5" id="KW-0813">Transport</keyword>
<dbReference type="SUPFAM" id="SSF81324">
    <property type="entry name" value="Voltage-gated potassium channels"/>
    <property type="match status" value="1"/>
</dbReference>
<dbReference type="Pfam" id="PF17655">
    <property type="entry name" value="IRK_C"/>
    <property type="match status" value="1"/>
</dbReference>
<dbReference type="SUPFAM" id="SSF47616">
    <property type="entry name" value="GST C-terminal domain-like"/>
    <property type="match status" value="2"/>
</dbReference>
<dbReference type="InterPro" id="IPR004046">
    <property type="entry name" value="GST_C"/>
</dbReference>